<evidence type="ECO:0000313" key="2">
    <source>
        <dbReference type="Proteomes" id="UP001054837"/>
    </source>
</evidence>
<comment type="caution">
    <text evidence="1">The sequence shown here is derived from an EMBL/GenBank/DDBJ whole genome shotgun (WGS) entry which is preliminary data.</text>
</comment>
<keyword evidence="2" id="KW-1185">Reference proteome</keyword>
<proteinExistence type="predicted"/>
<sequence>MYRWNRSLGHQKKTKIFQQQQQKHFFPLCIKNCILLTWKPIWILLFLSVVDRKGLYSERDFIGLHNLQSLVIEFYGRSSLMAAEVLLICITLFNEVPSTYCCTLRLVVDRKGLSSEKDFSGLHNLQFSPVKLITIPGLCRVRAINEGTLSVPKSLSVSTLVCPSLFPLFPESDESIFINATERQTRVETDRDFLTESVPSLIAQTANVQRCSFPILFYPELDESIFINTTEGQARVETDKDFGTESVPSLIAQTLRKSRDDEKNFNSHQTRSAIEFDYSRRVANID</sequence>
<organism evidence="1 2">
    <name type="scientific">Caerostris darwini</name>
    <dbReference type="NCBI Taxonomy" id="1538125"/>
    <lineage>
        <taxon>Eukaryota</taxon>
        <taxon>Metazoa</taxon>
        <taxon>Ecdysozoa</taxon>
        <taxon>Arthropoda</taxon>
        <taxon>Chelicerata</taxon>
        <taxon>Arachnida</taxon>
        <taxon>Araneae</taxon>
        <taxon>Araneomorphae</taxon>
        <taxon>Entelegynae</taxon>
        <taxon>Araneoidea</taxon>
        <taxon>Araneidae</taxon>
        <taxon>Caerostris</taxon>
    </lineage>
</organism>
<evidence type="ECO:0000313" key="1">
    <source>
        <dbReference type="EMBL" id="GIY29207.1"/>
    </source>
</evidence>
<name>A0AAV4S8Y3_9ARAC</name>
<accession>A0AAV4S8Y3</accession>
<protein>
    <submittedName>
        <fullName evidence="1">Uncharacterized protein</fullName>
    </submittedName>
</protein>
<dbReference type="Proteomes" id="UP001054837">
    <property type="component" value="Unassembled WGS sequence"/>
</dbReference>
<dbReference type="EMBL" id="BPLQ01007288">
    <property type="protein sequence ID" value="GIY29207.1"/>
    <property type="molecule type" value="Genomic_DNA"/>
</dbReference>
<dbReference type="AlphaFoldDB" id="A0AAV4S8Y3"/>
<gene>
    <name evidence="1" type="ORF">CDAR_434021</name>
</gene>
<reference evidence="1 2" key="1">
    <citation type="submission" date="2021-06" db="EMBL/GenBank/DDBJ databases">
        <title>Caerostris darwini draft genome.</title>
        <authorList>
            <person name="Kono N."/>
            <person name="Arakawa K."/>
        </authorList>
    </citation>
    <scope>NUCLEOTIDE SEQUENCE [LARGE SCALE GENOMIC DNA]</scope>
</reference>